<keyword evidence="10 12" id="KW-0472">Membrane</keyword>
<dbReference type="GeneID" id="19896778"/>
<gene>
    <name evidence="14" type="ORF">PNEG_03091</name>
</gene>
<evidence type="ECO:0000256" key="1">
    <source>
        <dbReference type="ARBA" id="ARBA00004434"/>
    </source>
</evidence>
<dbReference type="VEuPathDB" id="FungiDB:PNEG_03091"/>
<dbReference type="PANTHER" id="PTHR15415:SF7">
    <property type="entry name" value="MICOS COMPLEX SUBUNIT MIC60"/>
    <property type="match status" value="1"/>
</dbReference>
<accession>M7P422</accession>
<dbReference type="InterPro" id="IPR019133">
    <property type="entry name" value="MIC60"/>
</dbReference>
<evidence type="ECO:0000256" key="13">
    <source>
        <dbReference type="SAM" id="MobiDB-lite"/>
    </source>
</evidence>
<keyword evidence="6" id="KW-0809">Transit peptide</keyword>
<comment type="function">
    <text evidence="11">Component of the MICOS complex, a large protein complex of the mitochondrial inner membrane that plays crucial roles in the maintenance of crista junctions, inner membrane architecture, and formation of contact sites to the outer membrane. Plays a role in keeping cristae membranes connected to the inner boundary membrane. Also promotes protein import via the mitochondrial intermembrane space assembly (MIA) pathway.</text>
</comment>
<feature type="transmembrane region" description="Helical" evidence="12">
    <location>
        <begin position="40"/>
        <end position="61"/>
    </location>
</feature>
<evidence type="ECO:0000256" key="5">
    <source>
        <dbReference type="ARBA" id="ARBA00022792"/>
    </source>
</evidence>
<sequence>MLASNRVLRLIYPLIIPYNQKRKISGFWREKKDIKFISKWVLRSMFGGFLGIAIGITAYSVGYPMSKCSEWFCERIPLIQRIVVAVHEYGFDERYSDIKEIRKMKDNDDNEERFAPYLSWKTNKHLEEVVKTKEIEKSDERNNSKKDECCKKKSSESFELLEKENSDRSSETSLETSVSKLPEQPVHSSMQALMDSIKEIEKAVHNSNAVDEFKKSLKILKQEAYSLNSFLEHIDNESNTTLNKKLTEQKDYFEDLLKIQEKTLQTQMENQETYWISALLHEYERLEILYRERLLEALKKQEEVNEKKLKNELIQQAIELQRRWMREMKARVEEQRGGRLGQLEHLYKHLKHLEILFSQTKNFSENIIHIQRLQIAFQALRRTIEDPQQKPFTKELNVLKDLCKNDEFIQLAVASIQPESHQQGIMSKTQLIHRFQHLAQEIHKVSLCPDNTGVLGYIFSRFLTFFMFQKTAFTDGNHVHHILARAETHLKKNNLDAATRELNQLTGVPRKLARDWLKYARQNLEVLQALYMIETYTLLQSILFV</sequence>
<name>M7P422_PNEMU</name>
<evidence type="ECO:0000256" key="6">
    <source>
        <dbReference type="ARBA" id="ARBA00022946"/>
    </source>
</evidence>
<evidence type="ECO:0000256" key="3">
    <source>
        <dbReference type="ARBA" id="ARBA00018116"/>
    </source>
</evidence>
<keyword evidence="7 12" id="KW-1133">Transmembrane helix</keyword>
<evidence type="ECO:0000256" key="8">
    <source>
        <dbReference type="ARBA" id="ARBA00023054"/>
    </source>
</evidence>
<evidence type="ECO:0000256" key="4">
    <source>
        <dbReference type="ARBA" id="ARBA00022692"/>
    </source>
</evidence>
<dbReference type="Proteomes" id="UP000011958">
    <property type="component" value="Unassembled WGS sequence"/>
</dbReference>
<comment type="similarity">
    <text evidence="2 12">Belongs to the MICOS complex subunit Mic60 family.</text>
</comment>
<protein>
    <recommendedName>
        <fullName evidence="3 12">MICOS complex subunit MIC60</fullName>
    </recommendedName>
    <alternativeName>
        <fullName evidence="12">Mitofilin</fullName>
    </alternativeName>
</protein>
<dbReference type="OrthoDB" id="10261039at2759"/>
<evidence type="ECO:0000256" key="7">
    <source>
        <dbReference type="ARBA" id="ARBA00022989"/>
    </source>
</evidence>
<evidence type="ECO:0000256" key="12">
    <source>
        <dbReference type="RuleBase" id="RU363000"/>
    </source>
</evidence>
<keyword evidence="9 12" id="KW-0496">Mitochondrion</keyword>
<feature type="region of interest" description="Disordered" evidence="13">
    <location>
        <begin position="160"/>
        <end position="187"/>
    </location>
</feature>
<keyword evidence="8" id="KW-0175">Coiled coil</keyword>
<comment type="subcellular location">
    <subcellularLocation>
        <location evidence="1 12">Mitochondrion inner membrane</location>
        <topology evidence="1 12">Single-pass membrane protein</topology>
    </subcellularLocation>
</comment>
<dbReference type="HOGENOM" id="CLU_499778_0_0_1"/>
<dbReference type="STRING" id="1069680.M7P422"/>
<dbReference type="AlphaFoldDB" id="M7P422"/>
<comment type="subunit">
    <text evidence="12">Component of the mitochondrial contact site and cristae organizing system (MICOS) complex.</text>
</comment>
<dbReference type="GO" id="GO:0061617">
    <property type="term" value="C:MICOS complex"/>
    <property type="evidence" value="ECO:0007669"/>
    <property type="project" value="TreeGrafter"/>
</dbReference>
<dbReference type="PANTHER" id="PTHR15415">
    <property type="entry name" value="MITOFILIN"/>
    <property type="match status" value="1"/>
</dbReference>
<dbReference type="EMBL" id="AFWA02000015">
    <property type="protein sequence ID" value="EMR08615.1"/>
    <property type="molecule type" value="Genomic_DNA"/>
</dbReference>
<dbReference type="GO" id="GO:0042407">
    <property type="term" value="P:cristae formation"/>
    <property type="evidence" value="ECO:0007669"/>
    <property type="project" value="TreeGrafter"/>
</dbReference>
<evidence type="ECO:0000256" key="11">
    <source>
        <dbReference type="ARBA" id="ARBA00025571"/>
    </source>
</evidence>
<reference evidence="15" key="1">
    <citation type="journal article" date="2016" name="Nat. Commun.">
        <title>Genome analysis of three Pneumocystis species reveals adaptation mechanisms to life exclusively in mammalian hosts.</title>
        <authorList>
            <person name="Ma L."/>
            <person name="Chen Z."/>
            <person name="Huang D.W."/>
            <person name="Kutty G."/>
            <person name="Ishihara M."/>
            <person name="Wang H."/>
            <person name="Abouelleil A."/>
            <person name="Bishop L."/>
            <person name="Davey E."/>
            <person name="Deng R."/>
            <person name="Deng X."/>
            <person name="Fan L."/>
            <person name="Fantoni G."/>
            <person name="Fitzgerald M."/>
            <person name="Gogineni E."/>
            <person name="Goldberg J.M."/>
            <person name="Handley G."/>
            <person name="Hu X."/>
            <person name="Huber C."/>
            <person name="Jiao X."/>
            <person name="Jones K."/>
            <person name="Levin J.Z."/>
            <person name="Liu Y."/>
            <person name="Macdonald P."/>
            <person name="Melnikov A."/>
            <person name="Raley C."/>
            <person name="Sassi M."/>
            <person name="Sherman B.T."/>
            <person name="Song X."/>
            <person name="Sykes S."/>
            <person name="Tran B."/>
            <person name="Walsh L."/>
            <person name="Xia Y."/>
            <person name="Yang J."/>
            <person name="Young S."/>
            <person name="Zeng Q."/>
            <person name="Zheng X."/>
            <person name="Stephens R."/>
            <person name="Nusbaum C."/>
            <person name="Birren B.W."/>
            <person name="Azadi P."/>
            <person name="Lempicki R.A."/>
            <person name="Cuomo C.A."/>
            <person name="Kovacs J.A."/>
        </authorList>
    </citation>
    <scope>NUCLEOTIDE SEQUENCE [LARGE SCALE GENOMIC DNA]</scope>
    <source>
        <strain evidence="15">B123</strain>
    </source>
</reference>
<keyword evidence="15" id="KW-1185">Reference proteome</keyword>
<dbReference type="RefSeq" id="XP_007875147.1">
    <property type="nucleotide sequence ID" value="XM_007876956.1"/>
</dbReference>
<evidence type="ECO:0000256" key="10">
    <source>
        <dbReference type="ARBA" id="ARBA00023136"/>
    </source>
</evidence>
<organism evidence="14 15">
    <name type="scientific">Pneumocystis murina (strain B123)</name>
    <name type="common">Mouse pneumocystis pneumonia agent</name>
    <name type="synonym">Pneumocystis carinii f. sp. muris</name>
    <dbReference type="NCBI Taxonomy" id="1069680"/>
    <lineage>
        <taxon>Eukaryota</taxon>
        <taxon>Fungi</taxon>
        <taxon>Dikarya</taxon>
        <taxon>Ascomycota</taxon>
        <taxon>Taphrinomycotina</taxon>
        <taxon>Pneumocystomycetes</taxon>
        <taxon>Pneumocystaceae</taxon>
        <taxon>Pneumocystis</taxon>
    </lineage>
</organism>
<evidence type="ECO:0000313" key="14">
    <source>
        <dbReference type="EMBL" id="EMR08615.1"/>
    </source>
</evidence>
<feature type="compositionally biased region" description="Basic and acidic residues" evidence="13">
    <location>
        <begin position="160"/>
        <end position="170"/>
    </location>
</feature>
<comment type="caution">
    <text evidence="14">The sequence shown here is derived from an EMBL/GenBank/DDBJ whole genome shotgun (WGS) entry which is preliminary data.</text>
</comment>
<dbReference type="eggNOG" id="KOG1854">
    <property type="taxonomic scope" value="Eukaryota"/>
</dbReference>
<evidence type="ECO:0000256" key="9">
    <source>
        <dbReference type="ARBA" id="ARBA00023128"/>
    </source>
</evidence>
<keyword evidence="4 12" id="KW-0812">Transmembrane</keyword>
<keyword evidence="5 12" id="KW-0999">Mitochondrion inner membrane</keyword>
<evidence type="ECO:0000256" key="2">
    <source>
        <dbReference type="ARBA" id="ARBA00010877"/>
    </source>
</evidence>
<dbReference type="Pfam" id="PF09731">
    <property type="entry name" value="Mitofilin"/>
    <property type="match status" value="1"/>
</dbReference>
<evidence type="ECO:0000313" key="15">
    <source>
        <dbReference type="Proteomes" id="UP000011958"/>
    </source>
</evidence>
<proteinExistence type="inferred from homology"/>